<keyword evidence="3" id="KW-1185">Reference proteome</keyword>
<reference evidence="2 3" key="1">
    <citation type="submission" date="2019-08" db="EMBL/GenBank/DDBJ databases">
        <title>A chromosome-level genome assembly, high-density linkage maps, and genome scans reveal the genomic architecture of hybrid incompatibilities underlying speciation via character displacement in darters (Percidae: Etheostominae).</title>
        <authorList>
            <person name="Moran R.L."/>
            <person name="Catchen J.M."/>
            <person name="Fuller R.C."/>
        </authorList>
    </citation>
    <scope>NUCLEOTIDE SEQUENCE [LARGE SCALE GENOMIC DNA]</scope>
    <source>
        <strain evidence="2">EspeVRDwgs_2016</strain>
        <tissue evidence="2">Muscle</tissue>
    </source>
</reference>
<organism evidence="2 3">
    <name type="scientific">Etheostoma spectabile</name>
    <name type="common">orangethroat darter</name>
    <dbReference type="NCBI Taxonomy" id="54343"/>
    <lineage>
        <taxon>Eukaryota</taxon>
        <taxon>Metazoa</taxon>
        <taxon>Chordata</taxon>
        <taxon>Craniata</taxon>
        <taxon>Vertebrata</taxon>
        <taxon>Euteleostomi</taxon>
        <taxon>Actinopterygii</taxon>
        <taxon>Neopterygii</taxon>
        <taxon>Teleostei</taxon>
        <taxon>Neoteleostei</taxon>
        <taxon>Acanthomorphata</taxon>
        <taxon>Eupercaria</taxon>
        <taxon>Perciformes</taxon>
        <taxon>Percoidei</taxon>
        <taxon>Percidae</taxon>
        <taxon>Etheostomatinae</taxon>
        <taxon>Etheostoma</taxon>
    </lineage>
</organism>
<feature type="compositionally biased region" description="Polar residues" evidence="1">
    <location>
        <begin position="103"/>
        <end position="115"/>
    </location>
</feature>
<feature type="region of interest" description="Disordered" evidence="1">
    <location>
        <begin position="58"/>
        <end position="80"/>
    </location>
</feature>
<dbReference type="Proteomes" id="UP000327493">
    <property type="component" value="Unassembled WGS sequence"/>
</dbReference>
<protein>
    <submittedName>
        <fullName evidence="2">Uncharacterized protein</fullName>
    </submittedName>
</protein>
<feature type="region of interest" description="Disordered" evidence="1">
    <location>
        <begin position="201"/>
        <end position="231"/>
    </location>
</feature>
<dbReference type="AlphaFoldDB" id="A0A5J5CAS3"/>
<name>A0A5J5CAS3_9PERO</name>
<proteinExistence type="predicted"/>
<feature type="compositionally biased region" description="Basic residues" evidence="1">
    <location>
        <begin position="173"/>
        <end position="182"/>
    </location>
</feature>
<feature type="region of interest" description="Disordered" evidence="1">
    <location>
        <begin position="102"/>
        <end position="187"/>
    </location>
</feature>
<evidence type="ECO:0000256" key="1">
    <source>
        <dbReference type="SAM" id="MobiDB-lite"/>
    </source>
</evidence>
<accession>A0A5J5CAS3</accession>
<evidence type="ECO:0000313" key="2">
    <source>
        <dbReference type="EMBL" id="KAA8577541.1"/>
    </source>
</evidence>
<comment type="caution">
    <text evidence="2">The sequence shown here is derived from an EMBL/GenBank/DDBJ whole genome shotgun (WGS) entry which is preliminary data.</text>
</comment>
<gene>
    <name evidence="2" type="ORF">FQN60_017460</name>
</gene>
<dbReference type="EMBL" id="VOFY01002615">
    <property type="protein sequence ID" value="KAA8577541.1"/>
    <property type="molecule type" value="Genomic_DNA"/>
</dbReference>
<evidence type="ECO:0000313" key="3">
    <source>
        <dbReference type="Proteomes" id="UP000327493"/>
    </source>
</evidence>
<sequence length="254" mass="28081">MKEQHTNLNVRSAGLGINPKYPWLGASTDGMLMRMHRAECAAGKSMYVHSKQKRNFQSKPFHKSPVFPLLPPRPRSDGDTLLSSRGSKLMSLQVQGFCCPLQQRPSSGRVTQRVTPPSREGGEGSLTMLSSIRGRLESTGSRPKRTPEGRPPTVCHPREPVQKTPETCTTPCNRKRQARHGHPGTAKVSQLHLYLPSSLGDDEEQDAATEEMRTPAEETSAPESKAYSQYRGSRSYTTHCALERSGLHCCSEKA</sequence>